<dbReference type="PANTHER" id="PTHR10291">
    <property type="entry name" value="DEHYDRODOLICHYL DIPHOSPHATE SYNTHASE FAMILY MEMBER"/>
    <property type="match status" value="1"/>
</dbReference>
<dbReference type="SUPFAM" id="SSF64005">
    <property type="entry name" value="Undecaprenyl diphosphate synthase"/>
    <property type="match status" value="1"/>
</dbReference>
<keyword evidence="2" id="KW-0479">Metal-binding</keyword>
<dbReference type="InterPro" id="IPR001441">
    <property type="entry name" value="UPP_synth-like"/>
</dbReference>
<feature type="active site" description="Proton acceptor" evidence="2">
    <location>
        <position position="64"/>
    </location>
</feature>
<protein>
    <recommendedName>
        <fullName evidence="2">Isoprenyl transferase</fullName>
        <ecNumber evidence="2">2.5.1.-</ecNumber>
    </recommendedName>
</protein>
<dbReference type="InterPro" id="IPR036424">
    <property type="entry name" value="UPP_synth-like_sf"/>
</dbReference>
<keyword evidence="5" id="KW-1185">Reference proteome</keyword>
<sequence length="315" mass="33707">MAAPAPPRHVACIMDGNGRWARNRGLARSHGHLAAAGTAVREVVDAALAEGVEWLTLFAFSTENWSRPPEEVGFLVRNLAPRLAEEELDRLNERGVRLRLLTSGESRLPQEVAARLRRAEEVTRGNDRLHLTVALDYGGRQAIADAARTLARRGAPAEEITPELLTGAMRHPELPDVDALIRTGGECRLSNFLLWHCAYAELIFLDVLWPDFRAAHFRGALDLYAQRRRRFGGVEEEAPATSADPSAGAPPGAGPSTPPAPAPVPGLSVALTLPGAVAAHFAAALVDGLWSTARFARERLGGGPPGPAARAEPPS</sequence>
<feature type="binding site" evidence="2">
    <location>
        <position position="20"/>
    </location>
    <ligand>
        <name>substrate</name>
    </ligand>
</feature>
<feature type="compositionally biased region" description="Low complexity" evidence="3">
    <location>
        <begin position="239"/>
        <end position="250"/>
    </location>
</feature>
<organism evidence="4 5">
    <name type="scientific">Streptomyces boetiae</name>
    <dbReference type="NCBI Taxonomy" id="3075541"/>
    <lineage>
        <taxon>Bacteria</taxon>
        <taxon>Bacillati</taxon>
        <taxon>Actinomycetota</taxon>
        <taxon>Actinomycetes</taxon>
        <taxon>Kitasatosporales</taxon>
        <taxon>Streptomycetaceae</taxon>
        <taxon>Streptomyces</taxon>
    </lineage>
</organism>
<reference evidence="5" key="1">
    <citation type="submission" date="2023-07" db="EMBL/GenBank/DDBJ databases">
        <title>30 novel species of actinomycetes from the DSMZ collection.</title>
        <authorList>
            <person name="Nouioui I."/>
        </authorList>
    </citation>
    <scope>NUCLEOTIDE SEQUENCE [LARGE SCALE GENOMIC DNA]</scope>
    <source>
        <strain evidence="5">DSM 44917</strain>
    </source>
</reference>
<evidence type="ECO:0000313" key="4">
    <source>
        <dbReference type="EMBL" id="MDT0306387.1"/>
    </source>
</evidence>
<feature type="binding site" evidence="2">
    <location>
        <position position="67"/>
    </location>
    <ligand>
        <name>substrate</name>
    </ligand>
</feature>
<comment type="function">
    <text evidence="2">Catalyzes the condensation of isopentenyl diphosphate (IPP) with allylic pyrophosphates generating different type of terpenoids.</text>
</comment>
<evidence type="ECO:0000313" key="5">
    <source>
        <dbReference type="Proteomes" id="UP001183388"/>
    </source>
</evidence>
<evidence type="ECO:0000256" key="3">
    <source>
        <dbReference type="SAM" id="MobiDB-lite"/>
    </source>
</evidence>
<feature type="binding site" evidence="2">
    <location>
        <begin position="61"/>
        <end position="63"/>
    </location>
    <ligand>
        <name>substrate</name>
    </ligand>
</feature>
<feature type="binding site" evidence="2">
    <location>
        <begin position="16"/>
        <end position="19"/>
    </location>
    <ligand>
        <name>substrate</name>
    </ligand>
</feature>
<name>A0ABU2L4E3_9ACTN</name>
<feature type="binding site" evidence="2">
    <location>
        <position position="182"/>
    </location>
    <ligand>
        <name>substrate</name>
    </ligand>
</feature>
<dbReference type="EMBL" id="JAVREN010000005">
    <property type="protein sequence ID" value="MDT0306387.1"/>
    <property type="molecule type" value="Genomic_DNA"/>
</dbReference>
<comment type="similarity">
    <text evidence="2">Belongs to the UPP synthase family.</text>
</comment>
<keyword evidence="1 2" id="KW-0808">Transferase</keyword>
<comment type="caution">
    <text evidence="4">The sequence shown here is derived from an EMBL/GenBank/DDBJ whole genome shotgun (WGS) entry which is preliminary data.</text>
</comment>
<feature type="active site" evidence="2">
    <location>
        <position position="15"/>
    </location>
</feature>
<evidence type="ECO:0000256" key="2">
    <source>
        <dbReference type="HAMAP-Rule" id="MF_01139"/>
    </source>
</evidence>
<dbReference type="HAMAP" id="MF_01139">
    <property type="entry name" value="ISPT"/>
    <property type="match status" value="1"/>
</dbReference>
<accession>A0ABU2L4E3</accession>
<feature type="binding site" evidence="2">
    <location>
        <position position="28"/>
    </location>
    <ligand>
        <name>substrate</name>
    </ligand>
</feature>
<dbReference type="PANTHER" id="PTHR10291:SF0">
    <property type="entry name" value="DEHYDRODOLICHYL DIPHOSPHATE SYNTHASE 2"/>
    <property type="match status" value="1"/>
</dbReference>
<gene>
    <name evidence="4" type="primary">uppS</name>
    <name evidence="4" type="ORF">RM780_05350</name>
</gene>
<dbReference type="RefSeq" id="WP_311629309.1">
    <property type="nucleotide sequence ID" value="NZ_JAVREN010000005.1"/>
</dbReference>
<evidence type="ECO:0000256" key="1">
    <source>
        <dbReference type="ARBA" id="ARBA00022679"/>
    </source>
</evidence>
<keyword evidence="2" id="KW-0460">Magnesium</keyword>
<dbReference type="CDD" id="cd00475">
    <property type="entry name" value="Cis_IPPS"/>
    <property type="match status" value="1"/>
</dbReference>
<dbReference type="EC" id="2.5.1.-" evidence="2"/>
<comment type="subunit">
    <text evidence="2">Homodimer.</text>
</comment>
<dbReference type="Pfam" id="PF01255">
    <property type="entry name" value="Prenyltransf"/>
    <property type="match status" value="1"/>
</dbReference>
<feature type="binding site" evidence="2">
    <location>
        <position position="65"/>
    </location>
    <ligand>
        <name>substrate</name>
    </ligand>
</feature>
<feature type="compositionally biased region" description="Pro residues" evidence="3">
    <location>
        <begin position="252"/>
        <end position="261"/>
    </location>
</feature>
<feature type="region of interest" description="Disordered" evidence="3">
    <location>
        <begin position="235"/>
        <end position="261"/>
    </location>
</feature>
<proteinExistence type="inferred from homology"/>
<feature type="binding site" evidence="2">
    <location>
        <position position="32"/>
    </location>
    <ligand>
        <name>substrate</name>
    </ligand>
</feature>
<dbReference type="Gene3D" id="3.40.1180.10">
    <property type="entry name" value="Decaprenyl diphosphate synthase-like"/>
    <property type="match status" value="1"/>
</dbReference>
<dbReference type="Proteomes" id="UP001183388">
    <property type="component" value="Unassembled WGS sequence"/>
</dbReference>
<dbReference type="NCBIfam" id="TIGR00055">
    <property type="entry name" value="uppS"/>
    <property type="match status" value="1"/>
</dbReference>
<dbReference type="GO" id="GO:0016740">
    <property type="term" value="F:transferase activity"/>
    <property type="evidence" value="ECO:0007669"/>
    <property type="project" value="UniProtKB-KW"/>
</dbReference>
<comment type="cofactor">
    <cofactor evidence="2">
        <name>Mg(2+)</name>
        <dbReference type="ChEBI" id="CHEBI:18420"/>
    </cofactor>
    <text evidence="2">Binds 2 magnesium ions per subunit.</text>
</comment>
<feature type="binding site" evidence="2">
    <location>
        <position position="201"/>
    </location>
    <ligand>
        <name>Mg(2+)</name>
        <dbReference type="ChEBI" id="CHEBI:18420"/>
    </ligand>
</feature>
<feature type="binding site" evidence="2">
    <location>
        <position position="15"/>
    </location>
    <ligand>
        <name>Mg(2+)</name>
        <dbReference type="ChEBI" id="CHEBI:18420"/>
    </ligand>
</feature>
<feature type="binding site" evidence="2">
    <location>
        <begin position="188"/>
        <end position="190"/>
    </location>
    <ligand>
        <name>substrate</name>
    </ligand>
</feature>